<dbReference type="GO" id="GO:0005975">
    <property type="term" value="P:carbohydrate metabolic process"/>
    <property type="evidence" value="ECO:0007669"/>
    <property type="project" value="InterPro"/>
</dbReference>
<protein>
    <submittedName>
        <fullName evidence="4">Polysaccharide deacetylase</fullName>
    </submittedName>
</protein>
<evidence type="ECO:0000313" key="5">
    <source>
        <dbReference type="Proteomes" id="UP000295765"/>
    </source>
</evidence>
<comment type="subcellular location">
    <subcellularLocation>
        <location evidence="1">Secreted</location>
    </subcellularLocation>
</comment>
<dbReference type="PANTHER" id="PTHR34216:SF3">
    <property type="entry name" value="POLY-BETA-1,6-N-ACETYL-D-GLUCOSAMINE N-DEACETYLASE"/>
    <property type="match status" value="1"/>
</dbReference>
<dbReference type="GO" id="GO:0016810">
    <property type="term" value="F:hydrolase activity, acting on carbon-nitrogen (but not peptide) bonds"/>
    <property type="evidence" value="ECO:0007669"/>
    <property type="project" value="InterPro"/>
</dbReference>
<dbReference type="AlphaFoldDB" id="A0A4R2L6R0"/>
<evidence type="ECO:0000259" key="3">
    <source>
        <dbReference type="PROSITE" id="PS51677"/>
    </source>
</evidence>
<feature type="domain" description="NodB homology" evidence="3">
    <location>
        <begin position="75"/>
        <end position="256"/>
    </location>
</feature>
<dbReference type="PANTHER" id="PTHR34216">
    <property type="match status" value="1"/>
</dbReference>
<dbReference type="GO" id="GO:0005576">
    <property type="term" value="C:extracellular region"/>
    <property type="evidence" value="ECO:0007669"/>
    <property type="project" value="UniProtKB-SubCell"/>
</dbReference>
<evidence type="ECO:0000313" key="4">
    <source>
        <dbReference type="EMBL" id="TCO81611.1"/>
    </source>
</evidence>
<gene>
    <name evidence="4" type="ORF">EV699_1074</name>
</gene>
<evidence type="ECO:0000256" key="2">
    <source>
        <dbReference type="ARBA" id="ARBA00022729"/>
    </source>
</evidence>
<dbReference type="OrthoDB" id="9814639at2"/>
<dbReference type="Pfam" id="PF01522">
    <property type="entry name" value="Polysacc_deac_1"/>
    <property type="match status" value="1"/>
</dbReference>
<dbReference type="InterPro" id="IPR002509">
    <property type="entry name" value="NODB_dom"/>
</dbReference>
<dbReference type="RefSeq" id="WP_132540568.1">
    <property type="nucleotide sequence ID" value="NZ_SLWY01000007.1"/>
</dbReference>
<dbReference type="InterPro" id="IPR011330">
    <property type="entry name" value="Glyco_hydro/deAcase_b/a-brl"/>
</dbReference>
<evidence type="ECO:0000256" key="1">
    <source>
        <dbReference type="ARBA" id="ARBA00004613"/>
    </source>
</evidence>
<proteinExistence type="predicted"/>
<keyword evidence="2" id="KW-0732">Signal</keyword>
<accession>A0A4R2L6R0</accession>
<dbReference type="CDD" id="cd10918">
    <property type="entry name" value="CE4_NodB_like_5s_6s"/>
    <property type="match status" value="1"/>
</dbReference>
<dbReference type="PROSITE" id="PS51677">
    <property type="entry name" value="NODB"/>
    <property type="match status" value="1"/>
</dbReference>
<keyword evidence="5" id="KW-1185">Reference proteome</keyword>
<name>A0A4R2L6R0_9GAMM</name>
<dbReference type="Proteomes" id="UP000295765">
    <property type="component" value="Unassembled WGS sequence"/>
</dbReference>
<comment type="caution">
    <text evidence="4">The sequence shown here is derived from an EMBL/GenBank/DDBJ whole genome shotgun (WGS) entry which is preliminary data.</text>
</comment>
<dbReference type="Gene3D" id="3.20.20.370">
    <property type="entry name" value="Glycoside hydrolase/deacetylase"/>
    <property type="match status" value="1"/>
</dbReference>
<sequence length="256" mass="27740">MSADLRAPTPGLPPVSILMYHQVGVFPAPRTHRALYCRASSFRAQMAYLAAFGYRVISLDAAIAGLFHGAPLAPRSVVLSFDDGYQGFIEHALPALQRHDFPAAVFMVSGLVGRRSEWLAADGRGDTPMLDAAGLRELHAAGITIGSHTVSHPKLSRLDAARIDAELRDSKASLEDLLGAPVEHLCYPFGDYDARVRDAALAAGYRSGLTCIRGAANTADNVFELPRKAISYGDNLIGYAWKLHMKHARKAAVQRY</sequence>
<dbReference type="InterPro" id="IPR051398">
    <property type="entry name" value="Polysacch_Deacetylase"/>
</dbReference>
<organism evidence="4 5">
    <name type="scientific">Plasticicumulans lactativorans</name>
    <dbReference type="NCBI Taxonomy" id="1133106"/>
    <lineage>
        <taxon>Bacteria</taxon>
        <taxon>Pseudomonadati</taxon>
        <taxon>Pseudomonadota</taxon>
        <taxon>Gammaproteobacteria</taxon>
        <taxon>Candidatus Competibacteraceae</taxon>
        <taxon>Plasticicumulans</taxon>
    </lineage>
</organism>
<dbReference type="SUPFAM" id="SSF88713">
    <property type="entry name" value="Glycoside hydrolase/deacetylase"/>
    <property type="match status" value="1"/>
</dbReference>
<reference evidence="4 5" key="1">
    <citation type="submission" date="2019-03" db="EMBL/GenBank/DDBJ databases">
        <title>Genomic Encyclopedia of Type Strains, Phase IV (KMG-IV): sequencing the most valuable type-strain genomes for metagenomic binning, comparative biology and taxonomic classification.</title>
        <authorList>
            <person name="Goeker M."/>
        </authorList>
    </citation>
    <scope>NUCLEOTIDE SEQUENCE [LARGE SCALE GENOMIC DNA]</scope>
    <source>
        <strain evidence="4 5">DSM 25287</strain>
    </source>
</reference>
<dbReference type="EMBL" id="SLWY01000007">
    <property type="protein sequence ID" value="TCO81611.1"/>
    <property type="molecule type" value="Genomic_DNA"/>
</dbReference>